<dbReference type="FunFam" id="3.20.80.10:FF:000002">
    <property type="entry name" value="Heme-binding protein 2"/>
    <property type="match status" value="1"/>
</dbReference>
<dbReference type="SUPFAM" id="SSF55136">
    <property type="entry name" value="Probable bacterial effector-binding domain"/>
    <property type="match status" value="1"/>
</dbReference>
<comment type="similarity">
    <text evidence="1">Belongs to the HEBP family.</text>
</comment>
<sequence length="201" mass="22869">MLRYCLLALGCVVLSQVVVGSQPSWCNLECPGFTTRRTTGDYEVRDYESTKWVSTKISSMSYSIAGSRGFMKLFSYIGGANDGGVKIEMTQPVLTKIPEETTWWFWKEYTVSFMLPREHWRNPPTPTDSAVYIETLPAMRAYVKTYGGWATGWNANSHRQGVEQSLAAEGSSFEDSFYYSAAYNAPFEMTNRRNEVWVMES</sequence>
<reference evidence="3" key="1">
    <citation type="journal article" date="2020" name="Nat. Ecol. Evol.">
        <title>Deeply conserved synteny resolves early events in vertebrate evolution.</title>
        <authorList>
            <person name="Simakov O."/>
            <person name="Marletaz F."/>
            <person name="Yue J.X."/>
            <person name="O'Connell B."/>
            <person name="Jenkins J."/>
            <person name="Brandt A."/>
            <person name="Calef R."/>
            <person name="Tung C.H."/>
            <person name="Huang T.K."/>
            <person name="Schmutz J."/>
            <person name="Satoh N."/>
            <person name="Yu J.K."/>
            <person name="Putnam N.H."/>
            <person name="Green R.E."/>
            <person name="Rokhsar D.S."/>
        </authorList>
    </citation>
    <scope>NUCLEOTIDE SEQUENCE [LARGE SCALE GENOMIC DNA]</scope>
    <source>
        <strain evidence="3">S238N-H82</strain>
    </source>
</reference>
<accession>A0A9J7LNK2</accession>
<dbReference type="AlphaFoldDB" id="A0A9J7LNK2"/>
<dbReference type="RefSeq" id="XP_035685034.1">
    <property type="nucleotide sequence ID" value="XM_035829141.1"/>
</dbReference>
<dbReference type="OrthoDB" id="6424451at2759"/>
<dbReference type="OMA" id="FIQGANM"/>
<evidence type="ECO:0000256" key="2">
    <source>
        <dbReference type="SAM" id="SignalP"/>
    </source>
</evidence>
<evidence type="ECO:0000313" key="4">
    <source>
        <dbReference type="RefSeq" id="XP_035685034.1"/>
    </source>
</evidence>
<gene>
    <name evidence="4" type="primary">LOC118421689</name>
</gene>
<dbReference type="PANTHER" id="PTHR11220:SF1">
    <property type="entry name" value="HEME-BINDING PROTEIN 2"/>
    <property type="match status" value="1"/>
</dbReference>
<feature type="chain" id="PRO_5039920521" evidence="2">
    <location>
        <begin position="21"/>
        <end position="201"/>
    </location>
</feature>
<name>A0A9J7LNK2_BRAFL</name>
<reference evidence="4" key="2">
    <citation type="submission" date="2025-08" db="UniProtKB">
        <authorList>
            <consortium name="RefSeq"/>
        </authorList>
    </citation>
    <scope>IDENTIFICATION</scope>
    <source>
        <strain evidence="4">S238N-H82</strain>
        <tissue evidence="4">Testes</tissue>
    </source>
</reference>
<dbReference type="GO" id="GO:0020037">
    <property type="term" value="F:heme binding"/>
    <property type="evidence" value="ECO:0000318"/>
    <property type="project" value="GO_Central"/>
</dbReference>
<evidence type="ECO:0000313" key="3">
    <source>
        <dbReference type="Proteomes" id="UP000001554"/>
    </source>
</evidence>
<proteinExistence type="inferred from homology"/>
<dbReference type="KEGG" id="bfo:118421689"/>
<evidence type="ECO:0000256" key="1">
    <source>
        <dbReference type="ARBA" id="ARBA00009817"/>
    </source>
</evidence>
<dbReference type="GeneID" id="118421689"/>
<feature type="signal peptide" evidence="2">
    <location>
        <begin position="1"/>
        <end position="20"/>
    </location>
</feature>
<keyword evidence="3" id="KW-1185">Reference proteome</keyword>
<keyword evidence="2" id="KW-0732">Signal</keyword>
<dbReference type="Pfam" id="PF04832">
    <property type="entry name" value="SOUL"/>
    <property type="match status" value="1"/>
</dbReference>
<dbReference type="Proteomes" id="UP000001554">
    <property type="component" value="Chromosome 8"/>
</dbReference>
<dbReference type="InterPro" id="IPR006917">
    <property type="entry name" value="SOUL_heme-bd"/>
</dbReference>
<dbReference type="InterPro" id="IPR011256">
    <property type="entry name" value="Reg_factor_effector_dom_sf"/>
</dbReference>
<dbReference type="Gene3D" id="3.20.80.10">
    <property type="entry name" value="Regulatory factor, effector binding domain"/>
    <property type="match status" value="1"/>
</dbReference>
<organism evidence="3 4">
    <name type="scientific">Branchiostoma floridae</name>
    <name type="common">Florida lancelet</name>
    <name type="synonym">Amphioxus</name>
    <dbReference type="NCBI Taxonomy" id="7739"/>
    <lineage>
        <taxon>Eukaryota</taxon>
        <taxon>Metazoa</taxon>
        <taxon>Chordata</taxon>
        <taxon>Cephalochordata</taxon>
        <taxon>Leptocardii</taxon>
        <taxon>Amphioxiformes</taxon>
        <taxon>Branchiostomatidae</taxon>
        <taxon>Branchiostoma</taxon>
    </lineage>
</organism>
<dbReference type="PANTHER" id="PTHR11220">
    <property type="entry name" value="HEME-BINDING PROTEIN-RELATED"/>
    <property type="match status" value="1"/>
</dbReference>
<protein>
    <submittedName>
        <fullName evidence="4">Heme-binding protein 2-like</fullName>
    </submittedName>
</protein>